<keyword evidence="2" id="KW-1185">Reference proteome</keyword>
<organism evidence="1 2">
    <name type="scientific">Somion occarium</name>
    <dbReference type="NCBI Taxonomy" id="3059160"/>
    <lineage>
        <taxon>Eukaryota</taxon>
        <taxon>Fungi</taxon>
        <taxon>Dikarya</taxon>
        <taxon>Basidiomycota</taxon>
        <taxon>Agaricomycotina</taxon>
        <taxon>Agaricomycetes</taxon>
        <taxon>Polyporales</taxon>
        <taxon>Cerrenaceae</taxon>
        <taxon>Somion</taxon>
    </lineage>
</organism>
<proteinExistence type="predicted"/>
<reference evidence="2" key="1">
    <citation type="submission" date="2024-04" db="EMBL/GenBank/DDBJ databases">
        <authorList>
            <person name="Shaw F."/>
            <person name="Minotto A."/>
        </authorList>
    </citation>
    <scope>NUCLEOTIDE SEQUENCE [LARGE SCALE GENOMIC DNA]</scope>
</reference>
<dbReference type="EMBL" id="OZ037951">
    <property type="protein sequence ID" value="CAL1715543.1"/>
    <property type="molecule type" value="Genomic_DNA"/>
</dbReference>
<protein>
    <submittedName>
        <fullName evidence="1">Uncharacterized protein</fullName>
    </submittedName>
</protein>
<accession>A0ABP1E8F0</accession>
<dbReference type="Proteomes" id="UP001497453">
    <property type="component" value="Chromosome 8"/>
</dbReference>
<gene>
    <name evidence="1" type="ORF">GFSPODELE1_LOCUS10283</name>
</gene>
<evidence type="ECO:0000313" key="1">
    <source>
        <dbReference type="EMBL" id="CAL1715543.1"/>
    </source>
</evidence>
<evidence type="ECO:0000313" key="2">
    <source>
        <dbReference type="Proteomes" id="UP001497453"/>
    </source>
</evidence>
<name>A0ABP1E8F0_9APHY</name>
<sequence>MLFVVINADKLRKCLGSFGDIPSRHLLNVVQKLLDLHTAPDQDRQFIRQILLRLSLEHDDVPAKLILHMVKRVDDEPFSEGGFGDVYRGVFHNGK</sequence>